<keyword evidence="1" id="KW-1133">Transmembrane helix</keyword>
<dbReference type="Proteomes" id="UP001056500">
    <property type="component" value="Chromosome"/>
</dbReference>
<dbReference type="RefSeq" id="WP_251871140.1">
    <property type="nucleotide sequence ID" value="NZ_CP098755.1"/>
</dbReference>
<dbReference type="EMBL" id="CP098755">
    <property type="protein sequence ID" value="USG64048.1"/>
    <property type="molecule type" value="Genomic_DNA"/>
</dbReference>
<reference evidence="2" key="1">
    <citation type="submission" date="2022-06" db="EMBL/GenBank/DDBJ databases">
        <title>Genome sequencing of Brevibacillus sp. BB3-R1.</title>
        <authorList>
            <person name="Heo J."/>
            <person name="Lee D."/>
            <person name="Won M."/>
            <person name="Han B.-H."/>
            <person name="Hong S.-B."/>
            <person name="Kwon S.-W."/>
        </authorList>
    </citation>
    <scope>NUCLEOTIDE SEQUENCE</scope>
    <source>
        <strain evidence="2">BB3-R1</strain>
    </source>
</reference>
<feature type="transmembrane region" description="Helical" evidence="1">
    <location>
        <begin position="46"/>
        <end position="67"/>
    </location>
</feature>
<feature type="transmembrane region" description="Helical" evidence="1">
    <location>
        <begin position="7"/>
        <end position="26"/>
    </location>
</feature>
<gene>
    <name evidence="2" type="ORF">NDK47_18035</name>
</gene>
<keyword evidence="3" id="KW-1185">Reference proteome</keyword>
<name>A0ABY4WA41_9BACL</name>
<accession>A0ABY4WA41</accession>
<sequence length="195" mass="22177">MRERKNRLIRWIIIAASALFLFPLYYPSPWSPESAVSDTLEGMGFPSASVEAISVIQAGNMYAVLFYDDKLGLSYHFLLDRPFGFLWRNRGGGGGYPFDPESVLKWGWGGHRERNGSWYTYASGQVNDPQIHSLTVEWSDGETQSMRPIKGFYHFARVFSPEEGASAILLAYDENGKLLYRLDENQREIRKPAAP</sequence>
<keyword evidence="1" id="KW-0812">Transmembrane</keyword>
<keyword evidence="1" id="KW-0472">Membrane</keyword>
<evidence type="ECO:0000256" key="1">
    <source>
        <dbReference type="SAM" id="Phobius"/>
    </source>
</evidence>
<proteinExistence type="predicted"/>
<protein>
    <submittedName>
        <fullName evidence="2">Uncharacterized protein</fullName>
    </submittedName>
</protein>
<organism evidence="2 3">
    <name type="scientific">Brevibacillus ruminantium</name>
    <dbReference type="NCBI Taxonomy" id="2950604"/>
    <lineage>
        <taxon>Bacteria</taxon>
        <taxon>Bacillati</taxon>
        <taxon>Bacillota</taxon>
        <taxon>Bacilli</taxon>
        <taxon>Bacillales</taxon>
        <taxon>Paenibacillaceae</taxon>
        <taxon>Brevibacillus</taxon>
    </lineage>
</organism>
<evidence type="ECO:0000313" key="2">
    <source>
        <dbReference type="EMBL" id="USG64048.1"/>
    </source>
</evidence>
<evidence type="ECO:0000313" key="3">
    <source>
        <dbReference type="Proteomes" id="UP001056500"/>
    </source>
</evidence>